<feature type="domain" description="N-acetyltransferase" evidence="3">
    <location>
        <begin position="1"/>
        <end position="116"/>
    </location>
</feature>
<dbReference type="Gene3D" id="3.40.630.30">
    <property type="match status" value="1"/>
</dbReference>
<dbReference type="InterPro" id="IPR000182">
    <property type="entry name" value="GNAT_dom"/>
</dbReference>
<evidence type="ECO:0000259" key="3">
    <source>
        <dbReference type="PROSITE" id="PS51186"/>
    </source>
</evidence>
<dbReference type="AlphaFoldDB" id="A0A927F148"/>
<name>A0A927F148_9ACTN</name>
<reference evidence="4" key="1">
    <citation type="submission" date="2020-09" db="EMBL/GenBank/DDBJ databases">
        <title>Secondary metabolite and genome analysis of marine Streptomyces chumphonensis KK1-2T.</title>
        <authorList>
            <person name="Phongsopitanun W."/>
            <person name="Kanchanasin P."/>
            <person name="Pittayakhajonwut P."/>
            <person name="Suwanborirux K."/>
            <person name="Tanasupawat S."/>
        </authorList>
    </citation>
    <scope>NUCLEOTIDE SEQUENCE</scope>
    <source>
        <strain evidence="4">KK1-2</strain>
    </source>
</reference>
<keyword evidence="2" id="KW-0012">Acyltransferase</keyword>
<evidence type="ECO:0000256" key="2">
    <source>
        <dbReference type="ARBA" id="ARBA00023315"/>
    </source>
</evidence>
<dbReference type="EMBL" id="JACXYU010000011">
    <property type="protein sequence ID" value="MBD3933700.1"/>
    <property type="molecule type" value="Genomic_DNA"/>
</dbReference>
<evidence type="ECO:0000313" key="4">
    <source>
        <dbReference type="EMBL" id="MBD3933700.1"/>
    </source>
</evidence>
<dbReference type="InterPro" id="IPR016181">
    <property type="entry name" value="Acyl_CoA_acyltransferase"/>
</dbReference>
<sequence>MEEEPSDGLAPPHGRFLLGRYAGDVAGCAGVRLLEPGTGELTRVFVRPERRGTGGGALLLAAAEEAARELGAVLLRLDTRADLVEARALYAARGYREIPAYHDGPYADHFFEKALV</sequence>
<dbReference type="SUPFAM" id="SSF55729">
    <property type="entry name" value="Acyl-CoA N-acyltransferases (Nat)"/>
    <property type="match status" value="1"/>
</dbReference>
<keyword evidence="5" id="KW-1185">Reference proteome</keyword>
<comment type="caution">
    <text evidence="4">The sequence shown here is derived from an EMBL/GenBank/DDBJ whole genome shotgun (WGS) entry which is preliminary data.</text>
</comment>
<dbReference type="Pfam" id="PF00583">
    <property type="entry name" value="Acetyltransf_1"/>
    <property type="match status" value="1"/>
</dbReference>
<proteinExistence type="predicted"/>
<dbReference type="InterPro" id="IPR050832">
    <property type="entry name" value="Bact_Acetyltransf"/>
</dbReference>
<dbReference type="PANTHER" id="PTHR43877">
    <property type="entry name" value="AMINOALKYLPHOSPHONATE N-ACETYLTRANSFERASE-RELATED-RELATED"/>
    <property type="match status" value="1"/>
</dbReference>
<evidence type="ECO:0000313" key="5">
    <source>
        <dbReference type="Proteomes" id="UP000632289"/>
    </source>
</evidence>
<evidence type="ECO:0000256" key="1">
    <source>
        <dbReference type="ARBA" id="ARBA00022679"/>
    </source>
</evidence>
<organism evidence="4 5">
    <name type="scientific">Streptomyces chumphonensis</name>
    <dbReference type="NCBI Taxonomy" id="1214925"/>
    <lineage>
        <taxon>Bacteria</taxon>
        <taxon>Bacillati</taxon>
        <taxon>Actinomycetota</taxon>
        <taxon>Actinomycetes</taxon>
        <taxon>Kitasatosporales</taxon>
        <taxon>Streptomycetaceae</taxon>
        <taxon>Streptomyces</taxon>
    </lineage>
</organism>
<protein>
    <submittedName>
        <fullName evidence="4">GNAT family N-acetyltransferase</fullName>
    </submittedName>
</protein>
<accession>A0A927F148</accession>
<keyword evidence="1" id="KW-0808">Transferase</keyword>
<dbReference type="PROSITE" id="PS51186">
    <property type="entry name" value="GNAT"/>
    <property type="match status" value="1"/>
</dbReference>
<gene>
    <name evidence="4" type="ORF">IF129_19345</name>
</gene>
<dbReference type="PANTHER" id="PTHR43877:SF2">
    <property type="entry name" value="AMINOALKYLPHOSPHONATE N-ACETYLTRANSFERASE-RELATED"/>
    <property type="match status" value="1"/>
</dbReference>
<dbReference type="Proteomes" id="UP000632289">
    <property type="component" value="Unassembled WGS sequence"/>
</dbReference>
<dbReference type="GO" id="GO:0016747">
    <property type="term" value="F:acyltransferase activity, transferring groups other than amino-acyl groups"/>
    <property type="evidence" value="ECO:0007669"/>
    <property type="project" value="InterPro"/>
</dbReference>